<evidence type="ECO:0000256" key="4">
    <source>
        <dbReference type="PROSITE-ProRule" id="PRU00169"/>
    </source>
</evidence>
<dbReference type="Gene3D" id="1.10.10.10">
    <property type="entry name" value="Winged helix-like DNA-binding domain superfamily/Winged helix DNA-binding domain"/>
    <property type="match status" value="1"/>
</dbReference>
<dbReference type="PANTHER" id="PTHR44688">
    <property type="entry name" value="DNA-BINDING TRANSCRIPTIONAL ACTIVATOR DEVR_DOSR"/>
    <property type="match status" value="1"/>
</dbReference>
<name>A0ABQ1RXE1_9SPHN</name>
<dbReference type="PROSITE" id="PS00622">
    <property type="entry name" value="HTH_LUXR_1"/>
    <property type="match status" value="1"/>
</dbReference>
<dbReference type="SUPFAM" id="SSF52172">
    <property type="entry name" value="CheY-like"/>
    <property type="match status" value="1"/>
</dbReference>
<evidence type="ECO:0000256" key="3">
    <source>
        <dbReference type="ARBA" id="ARBA00023163"/>
    </source>
</evidence>
<feature type="modified residue" description="4-aspartylphosphate" evidence="4">
    <location>
        <position position="70"/>
    </location>
</feature>
<accession>A0ABQ1RXE1</accession>
<protein>
    <submittedName>
        <fullName evidence="7">Transcriptional regulatory protein FixJ</fullName>
    </submittedName>
</protein>
<dbReference type="Pfam" id="PF00072">
    <property type="entry name" value="Response_reg"/>
    <property type="match status" value="1"/>
</dbReference>
<reference evidence="8" key="1">
    <citation type="journal article" date="2019" name="Int. J. Syst. Evol. Microbiol.">
        <title>The Global Catalogue of Microorganisms (GCM) 10K type strain sequencing project: providing services to taxonomists for standard genome sequencing and annotation.</title>
        <authorList>
            <consortium name="The Broad Institute Genomics Platform"/>
            <consortium name="The Broad Institute Genome Sequencing Center for Infectious Disease"/>
            <person name="Wu L."/>
            <person name="Ma J."/>
        </authorList>
    </citation>
    <scope>NUCLEOTIDE SEQUENCE [LARGE SCALE GENOMIC DNA]</scope>
    <source>
        <strain evidence="8">CGMCC 1.15959</strain>
    </source>
</reference>
<organism evidence="7 8">
    <name type="scientific">Tsuneonella deserti</name>
    <dbReference type="NCBI Taxonomy" id="2035528"/>
    <lineage>
        <taxon>Bacteria</taxon>
        <taxon>Pseudomonadati</taxon>
        <taxon>Pseudomonadota</taxon>
        <taxon>Alphaproteobacteria</taxon>
        <taxon>Sphingomonadales</taxon>
        <taxon>Erythrobacteraceae</taxon>
        <taxon>Tsuneonella</taxon>
    </lineage>
</organism>
<dbReference type="PRINTS" id="PR00038">
    <property type="entry name" value="HTHLUXR"/>
</dbReference>
<keyword evidence="4" id="KW-0597">Phosphoprotein</keyword>
<dbReference type="EMBL" id="BMKL01000001">
    <property type="protein sequence ID" value="GGD85503.1"/>
    <property type="molecule type" value="Genomic_DNA"/>
</dbReference>
<dbReference type="SUPFAM" id="SSF46894">
    <property type="entry name" value="C-terminal effector domain of the bipartite response regulators"/>
    <property type="match status" value="1"/>
</dbReference>
<keyword evidence="8" id="KW-1185">Reference proteome</keyword>
<proteinExistence type="predicted"/>
<dbReference type="InterPro" id="IPR036388">
    <property type="entry name" value="WH-like_DNA-bd_sf"/>
</dbReference>
<keyword evidence="1" id="KW-0805">Transcription regulation</keyword>
<dbReference type="PROSITE" id="PS50110">
    <property type="entry name" value="RESPONSE_REGULATORY"/>
    <property type="match status" value="1"/>
</dbReference>
<dbReference type="Gene3D" id="3.40.50.2300">
    <property type="match status" value="1"/>
</dbReference>
<dbReference type="RefSeq" id="WP_188643384.1">
    <property type="nucleotide sequence ID" value="NZ_BMKL01000001.1"/>
</dbReference>
<evidence type="ECO:0000256" key="1">
    <source>
        <dbReference type="ARBA" id="ARBA00023015"/>
    </source>
</evidence>
<gene>
    <name evidence="7" type="primary">fixJ</name>
    <name evidence="7" type="ORF">GCM10011515_01460</name>
</gene>
<keyword evidence="3" id="KW-0804">Transcription</keyword>
<dbReference type="InterPro" id="IPR001789">
    <property type="entry name" value="Sig_transdc_resp-reg_receiver"/>
</dbReference>
<feature type="domain" description="HTH luxR-type" evidence="5">
    <location>
        <begin position="151"/>
        <end position="216"/>
    </location>
</feature>
<comment type="caution">
    <text evidence="7">The sequence shown here is derived from an EMBL/GenBank/DDBJ whole genome shotgun (WGS) entry which is preliminary data.</text>
</comment>
<evidence type="ECO:0000256" key="2">
    <source>
        <dbReference type="ARBA" id="ARBA00023125"/>
    </source>
</evidence>
<evidence type="ECO:0000259" key="6">
    <source>
        <dbReference type="PROSITE" id="PS50110"/>
    </source>
</evidence>
<feature type="domain" description="Response regulatory" evidence="6">
    <location>
        <begin position="21"/>
        <end position="135"/>
    </location>
</feature>
<dbReference type="InterPro" id="IPR011006">
    <property type="entry name" value="CheY-like_superfamily"/>
</dbReference>
<dbReference type="PROSITE" id="PS50043">
    <property type="entry name" value="HTH_LUXR_2"/>
    <property type="match status" value="1"/>
</dbReference>
<evidence type="ECO:0000259" key="5">
    <source>
        <dbReference type="PROSITE" id="PS50043"/>
    </source>
</evidence>
<dbReference type="CDD" id="cd06170">
    <property type="entry name" value="LuxR_C_like"/>
    <property type="match status" value="1"/>
</dbReference>
<dbReference type="SMART" id="SM00421">
    <property type="entry name" value="HTH_LUXR"/>
    <property type="match status" value="1"/>
</dbReference>
<evidence type="ECO:0000313" key="7">
    <source>
        <dbReference type="EMBL" id="GGD85503.1"/>
    </source>
</evidence>
<dbReference type="PANTHER" id="PTHR44688:SF16">
    <property type="entry name" value="DNA-BINDING TRANSCRIPTIONAL ACTIVATOR DEVR_DOSR"/>
    <property type="match status" value="1"/>
</dbReference>
<dbReference type="InterPro" id="IPR000792">
    <property type="entry name" value="Tscrpt_reg_LuxR_C"/>
</dbReference>
<dbReference type="Pfam" id="PF00196">
    <property type="entry name" value="GerE"/>
    <property type="match status" value="1"/>
</dbReference>
<dbReference type="SMART" id="SM00448">
    <property type="entry name" value="REC"/>
    <property type="match status" value="1"/>
</dbReference>
<keyword evidence="2" id="KW-0238">DNA-binding</keyword>
<evidence type="ECO:0000313" key="8">
    <source>
        <dbReference type="Proteomes" id="UP000619041"/>
    </source>
</evidence>
<sequence length="218" mass="23618">MNATHVAEAVDDPERSTGKRILYVVDDNAEVRKSLHFALDSSGVMVWPFATPADFLDSLADLTPAPILLDVRMPEIDGVQLLQIVRSRLIEWPVIMMTAHGDIPIAVASMKLGALDFLEKPFAIERLEEMLDAAYAKVAEVVVTTDQRSRAMTTFAALSGREKQVALGLASGKTNKDISKNLDISVRTVEIHRASALRKLGVKSTADAVRLLIAAGAA</sequence>
<dbReference type="InterPro" id="IPR016032">
    <property type="entry name" value="Sig_transdc_resp-reg_C-effctor"/>
</dbReference>
<dbReference type="Proteomes" id="UP000619041">
    <property type="component" value="Unassembled WGS sequence"/>
</dbReference>